<keyword evidence="2" id="KW-1185">Reference proteome</keyword>
<dbReference type="SUPFAM" id="SSF52540">
    <property type="entry name" value="P-loop containing nucleoside triphosphate hydrolases"/>
    <property type="match status" value="1"/>
</dbReference>
<name>A0A3R7KKR1_9TRYP</name>
<organism evidence="1 2">
    <name type="scientific">Trypanosoma conorhini</name>
    <dbReference type="NCBI Taxonomy" id="83891"/>
    <lineage>
        <taxon>Eukaryota</taxon>
        <taxon>Discoba</taxon>
        <taxon>Euglenozoa</taxon>
        <taxon>Kinetoplastea</taxon>
        <taxon>Metakinetoplastina</taxon>
        <taxon>Trypanosomatida</taxon>
        <taxon>Trypanosomatidae</taxon>
        <taxon>Trypanosoma</taxon>
    </lineage>
</organism>
<dbReference type="Proteomes" id="UP000284403">
    <property type="component" value="Unassembled WGS sequence"/>
</dbReference>
<accession>A0A3R7KKR1</accession>
<dbReference type="RefSeq" id="XP_029225847.1">
    <property type="nucleotide sequence ID" value="XM_029374037.1"/>
</dbReference>
<proteinExistence type="predicted"/>
<dbReference type="Gene3D" id="3.40.50.300">
    <property type="entry name" value="P-loop containing nucleotide triphosphate hydrolases"/>
    <property type="match status" value="1"/>
</dbReference>
<protein>
    <submittedName>
        <fullName evidence="1">Uncharacterized protein</fullName>
    </submittedName>
</protein>
<dbReference type="EMBL" id="MKKU01000536">
    <property type="protein sequence ID" value="RNF08421.1"/>
    <property type="molecule type" value="Genomic_DNA"/>
</dbReference>
<dbReference type="OrthoDB" id="10041966at2759"/>
<dbReference type="PANTHER" id="PTHR10285">
    <property type="entry name" value="URIDINE KINASE"/>
    <property type="match status" value="1"/>
</dbReference>
<dbReference type="InterPro" id="IPR027417">
    <property type="entry name" value="P-loop_NTPase"/>
</dbReference>
<gene>
    <name evidence="1" type="ORF">Tco025E_07170</name>
</gene>
<evidence type="ECO:0000313" key="1">
    <source>
        <dbReference type="EMBL" id="RNF08421.1"/>
    </source>
</evidence>
<dbReference type="AlphaFoldDB" id="A0A3R7KKR1"/>
<evidence type="ECO:0000313" key="2">
    <source>
        <dbReference type="Proteomes" id="UP000284403"/>
    </source>
</evidence>
<sequence>MPLRRNVVLVGVSGCSASGKTTLANRLVELLNSPLRPIGLDDFFDEAMCEALGTWEDPRCIRSGDYARFLCEIRQRLQSDDRCAAECLHDVVGAGAFLRSRPVGPLATTAPQDSVSGASSKENVEEYAVSFHCAAEAAALRAGCENESTIYIVCEGFLLFLDQAVCEALDYFVILEIDEETASLQRFLRFPRRHMRRQGYGERIERMLRCRQSRLLLTAPTTNNALLPPSFAQLLPNLQYVPPLPSLAGEYEQFWLQREYLQHPPPPMPPSTGAAQEASSPYLWMEVKDPLYVTHALQHSRLAASDVSALSNSAPAPALHQASNINKGTDGASETDRVSMLQKQYFEFRYWFYFEVLYYYRQMRPVEEEAITRAYRQRGHGSDGISPILRMAAGVDVPDTKLEKELLSFVQHLMQSPYSGGIRDARATHQAGSV</sequence>
<dbReference type="GeneID" id="40320781"/>
<reference evidence="1 2" key="1">
    <citation type="journal article" date="2018" name="BMC Genomics">
        <title>Genomic comparison of Trypanosoma conorhini and Trypanosoma rangeli to Trypanosoma cruzi strains of high and low virulence.</title>
        <authorList>
            <person name="Bradwell K.R."/>
            <person name="Koparde V.N."/>
            <person name="Matveyev A.V."/>
            <person name="Serrano M.G."/>
            <person name="Alves J.M."/>
            <person name="Parikh H."/>
            <person name="Huang B."/>
            <person name="Lee V."/>
            <person name="Espinosa-Alvarez O."/>
            <person name="Ortiz P.A."/>
            <person name="Costa-Martins A.G."/>
            <person name="Teixeira M.M."/>
            <person name="Buck G.A."/>
        </authorList>
    </citation>
    <scope>NUCLEOTIDE SEQUENCE [LARGE SCALE GENOMIC DNA]</scope>
    <source>
        <strain evidence="1 2">025E</strain>
    </source>
</reference>
<comment type="caution">
    <text evidence="1">The sequence shown here is derived from an EMBL/GenBank/DDBJ whole genome shotgun (WGS) entry which is preliminary data.</text>
</comment>